<evidence type="ECO:0000256" key="3">
    <source>
        <dbReference type="ARBA" id="ARBA00022475"/>
    </source>
</evidence>
<dbReference type="STRING" id="1548208.AXK12_03300"/>
<dbReference type="Proteomes" id="UP000071392">
    <property type="component" value="Unassembled WGS sequence"/>
</dbReference>
<dbReference type="Gene3D" id="3.40.190.10">
    <property type="entry name" value="Periplasmic binding protein-like II"/>
    <property type="match status" value="1"/>
</dbReference>
<dbReference type="GO" id="GO:0042597">
    <property type="term" value="C:periplasmic space"/>
    <property type="evidence" value="ECO:0007669"/>
    <property type="project" value="UniProtKB-SubCell"/>
</dbReference>
<keyword evidence="3" id="KW-1003">Cell membrane</keyword>
<proteinExistence type="inferred from homology"/>
<reference evidence="8 9" key="1">
    <citation type="submission" date="2016-02" db="EMBL/GenBank/DDBJ databases">
        <authorList>
            <person name="Wen L."/>
            <person name="He K."/>
            <person name="Yang H."/>
        </authorList>
    </citation>
    <scope>NUCLEOTIDE SEQUENCE [LARGE SCALE GENOMIC DNA]</scope>
    <source>
        <strain evidence="8 9">CV41</strain>
    </source>
</reference>
<keyword evidence="6" id="KW-0564">Palmitate</keyword>
<dbReference type="PANTHER" id="PTHR43649:SF33">
    <property type="entry name" value="POLYGALACTURONAN_RHAMNOGALACTURONAN-BINDING PROTEIN YTCQ"/>
    <property type="match status" value="1"/>
</dbReference>
<name>A0A139SPC1_9BACT</name>
<evidence type="ECO:0000256" key="7">
    <source>
        <dbReference type="ARBA" id="ARBA00023288"/>
    </source>
</evidence>
<dbReference type="SUPFAM" id="SSF53850">
    <property type="entry name" value="Periplasmic binding protein-like II"/>
    <property type="match status" value="1"/>
</dbReference>
<keyword evidence="4" id="KW-0732">Signal</keyword>
<evidence type="ECO:0000256" key="1">
    <source>
        <dbReference type="ARBA" id="ARBA00004418"/>
    </source>
</evidence>
<comment type="caution">
    <text evidence="8">The sequence shown here is derived from an EMBL/GenBank/DDBJ whole genome shotgun (WGS) entry which is preliminary data.</text>
</comment>
<evidence type="ECO:0000313" key="8">
    <source>
        <dbReference type="EMBL" id="KXU36455.1"/>
    </source>
</evidence>
<evidence type="ECO:0008006" key="10">
    <source>
        <dbReference type="Google" id="ProtNLM"/>
    </source>
</evidence>
<dbReference type="InterPro" id="IPR050490">
    <property type="entry name" value="Bact_solute-bd_prot1"/>
</dbReference>
<evidence type="ECO:0000256" key="6">
    <source>
        <dbReference type="ARBA" id="ARBA00023139"/>
    </source>
</evidence>
<evidence type="ECO:0000256" key="4">
    <source>
        <dbReference type="ARBA" id="ARBA00022729"/>
    </source>
</evidence>
<protein>
    <recommendedName>
        <fullName evidence="10">Sugar ABC transporter substrate-binding protein</fullName>
    </recommendedName>
</protein>
<keyword evidence="9" id="KW-1185">Reference proteome</keyword>
<comment type="similarity">
    <text evidence="2">Belongs to the bacterial solute-binding protein 1 family.</text>
</comment>
<keyword evidence="7" id="KW-0449">Lipoprotein</keyword>
<dbReference type="EMBL" id="LSZP01000025">
    <property type="protein sequence ID" value="KXU36455.1"/>
    <property type="molecule type" value="Genomic_DNA"/>
</dbReference>
<comment type="subcellular location">
    <subcellularLocation>
        <location evidence="1">Periplasm</location>
    </subcellularLocation>
</comment>
<organism evidence="8 9">
    <name type="scientific">Cephaloticoccus capnophilus</name>
    <dbReference type="NCBI Taxonomy" id="1548208"/>
    <lineage>
        <taxon>Bacteria</taxon>
        <taxon>Pseudomonadati</taxon>
        <taxon>Verrucomicrobiota</taxon>
        <taxon>Opitutia</taxon>
        <taxon>Opitutales</taxon>
        <taxon>Opitutaceae</taxon>
        <taxon>Cephaloticoccus</taxon>
    </lineage>
</organism>
<dbReference type="Pfam" id="PF01547">
    <property type="entry name" value="SBP_bac_1"/>
    <property type="match status" value="1"/>
</dbReference>
<evidence type="ECO:0000313" key="9">
    <source>
        <dbReference type="Proteomes" id="UP000071392"/>
    </source>
</evidence>
<evidence type="ECO:0000256" key="5">
    <source>
        <dbReference type="ARBA" id="ARBA00023136"/>
    </source>
</evidence>
<dbReference type="InterPro" id="IPR006059">
    <property type="entry name" value="SBP"/>
</dbReference>
<evidence type="ECO:0000256" key="2">
    <source>
        <dbReference type="ARBA" id="ARBA00008520"/>
    </source>
</evidence>
<keyword evidence="5" id="KW-0472">Membrane</keyword>
<dbReference type="PANTHER" id="PTHR43649">
    <property type="entry name" value="ARABINOSE-BINDING PROTEIN-RELATED"/>
    <property type="match status" value="1"/>
</dbReference>
<sequence>MSPGSAVIFCLAIASAVLVALIPYREPDGITFWVFATPHRDAYIEPIAHWNEEHPPESRFTMTMLHPNVIEHRMISGFLSGTPVADLLETHEGIYPRVYHGPLDQIGFLDITDRLHEEGLYEQYDRTTLLQHTHRGHHFGLPITAAPALLAYRSDLAEAAGISDEAIAQIETWDDYFRVMRPLMTDLDGDGRPDRYLLSLGEVSIEAIRMLVLQNDGVLFDKDGNPSFANAQNARTLATLTTWITGPKRVATDVALHTSTGHKQRLDGFVVGTIITNWMLAQWKRENPQIEGKLKFIPIPAFEPGGRRTSTSGSTMISINKHSLHIETAWEMAKNLYTSIEVAEYLYRVAGMITPLKENWDAPFYHEPDPFCGGQQTGTLFIEQIPHMPQSPVSPYQNLAYSELVNAMMALRTYAEQYSIYEVEPLAIEALRLLKKSQEALQKLVDRNVFIGES</sequence>
<accession>A0A139SPC1</accession>
<gene>
    <name evidence="8" type="ORF">AXK12_03300</name>
</gene>
<dbReference type="AlphaFoldDB" id="A0A139SPC1"/>